<feature type="domain" description="M23ase beta-sheet core" evidence="2">
    <location>
        <begin position="272"/>
        <end position="361"/>
    </location>
</feature>
<keyword evidence="1" id="KW-0732">Signal</keyword>
<protein>
    <submittedName>
        <fullName evidence="3">M23 family peptidase</fullName>
    </submittedName>
</protein>
<reference evidence="3 4" key="1">
    <citation type="journal article" date="2020" name="Microb. Ecol.">
        <title>Ecogenomics of the Marine Benthic Filamentous Cyanobacterium Adonisia.</title>
        <authorList>
            <person name="Walter J.M."/>
            <person name="Coutinho F.H."/>
            <person name="Leomil L."/>
            <person name="Hargreaves P.I."/>
            <person name="Campeao M.E."/>
            <person name="Vieira V.V."/>
            <person name="Silva B.S."/>
            <person name="Fistarol G.O."/>
            <person name="Salomon P.S."/>
            <person name="Sawabe T."/>
            <person name="Mino S."/>
            <person name="Hosokawa M."/>
            <person name="Miyashita H."/>
            <person name="Maruyama F."/>
            <person name="van Verk M.C."/>
            <person name="Dutilh B.E."/>
            <person name="Thompson C.C."/>
            <person name="Thompson F.L."/>
        </authorList>
    </citation>
    <scope>NUCLEOTIDE SEQUENCE [LARGE SCALE GENOMIC DNA]</scope>
    <source>
        <strain evidence="3 4">CCMR0081</strain>
    </source>
</reference>
<evidence type="ECO:0000256" key="1">
    <source>
        <dbReference type="ARBA" id="ARBA00022729"/>
    </source>
</evidence>
<dbReference type="Pfam" id="PF01551">
    <property type="entry name" value="Peptidase_M23"/>
    <property type="match status" value="1"/>
</dbReference>
<dbReference type="InterPro" id="IPR050570">
    <property type="entry name" value="Cell_wall_metabolism_enzyme"/>
</dbReference>
<dbReference type="AlphaFoldDB" id="A0A6M0RH33"/>
<sequence length="422" mass="43488">MTASDKTFIQLVQNLPLQSSQLLRVSTFAVVGLLSTQAVLAQAEMGSASDLATPQSAVETPQGQVAPPVAPAPLVVEPVAPSSVVPSSIEAPSSGAVDYGTVFIEPAPAAAPTLESLRTGRQAEVSNSAPDVEVISPADYGAGLIDTTSYSVGATMPDVVISERSSGCEFLLEGRNGVSNAACGTVGRLAGAIANRLTPGQAQGGFAGSAINIPGLPLPGGTTAAARDYYNRAAQAVVQLQLGEKFIFPLTVPASISSLFGWRMHPIFGVQRFHSGTDIAAPMGTSVVATQSGRVTVSEYLGGYGLTVILRHNDNSLESRYAHLAQILVQPGEWVEQGEVIGLVGSTGNSTGPHLHFELRQLTSNGWVVLNPDSLVKQTLGTLAQALGNSSLLTFSGASTLQPISGEAVADLPFRPAQPLAN</sequence>
<dbReference type="CDD" id="cd12797">
    <property type="entry name" value="M23_peptidase"/>
    <property type="match status" value="1"/>
</dbReference>
<accession>A0A6M0RH33</accession>
<name>A0A6M0RH33_9CYAN</name>
<dbReference type="EMBL" id="QXHD01000004">
    <property type="protein sequence ID" value="NEZ55577.1"/>
    <property type="molecule type" value="Genomic_DNA"/>
</dbReference>
<organism evidence="3 4">
    <name type="scientific">Adonisia turfae CCMR0081</name>
    <dbReference type="NCBI Taxonomy" id="2292702"/>
    <lineage>
        <taxon>Bacteria</taxon>
        <taxon>Bacillati</taxon>
        <taxon>Cyanobacteriota</taxon>
        <taxon>Adonisia</taxon>
        <taxon>Adonisia turfae</taxon>
    </lineage>
</organism>
<dbReference type="InterPro" id="IPR016047">
    <property type="entry name" value="M23ase_b-sheet_dom"/>
</dbReference>
<dbReference type="RefSeq" id="WP_163697479.1">
    <property type="nucleotide sequence ID" value="NZ_QXHD01000004.1"/>
</dbReference>
<evidence type="ECO:0000313" key="3">
    <source>
        <dbReference type="EMBL" id="NEZ55577.1"/>
    </source>
</evidence>
<dbReference type="GO" id="GO:0004222">
    <property type="term" value="F:metalloendopeptidase activity"/>
    <property type="evidence" value="ECO:0007669"/>
    <property type="project" value="TreeGrafter"/>
</dbReference>
<evidence type="ECO:0000259" key="2">
    <source>
        <dbReference type="Pfam" id="PF01551"/>
    </source>
</evidence>
<gene>
    <name evidence="3" type="ORF">DXZ20_07810</name>
</gene>
<dbReference type="PANTHER" id="PTHR21666:SF289">
    <property type="entry name" value="L-ALA--D-GLU ENDOPEPTIDASE"/>
    <property type="match status" value="1"/>
</dbReference>
<dbReference type="SUPFAM" id="SSF51261">
    <property type="entry name" value="Duplicated hybrid motif"/>
    <property type="match status" value="1"/>
</dbReference>
<comment type="caution">
    <text evidence="3">The sequence shown here is derived from an EMBL/GenBank/DDBJ whole genome shotgun (WGS) entry which is preliminary data.</text>
</comment>
<dbReference type="PANTHER" id="PTHR21666">
    <property type="entry name" value="PEPTIDASE-RELATED"/>
    <property type="match status" value="1"/>
</dbReference>
<evidence type="ECO:0000313" key="4">
    <source>
        <dbReference type="Proteomes" id="UP000481033"/>
    </source>
</evidence>
<dbReference type="Proteomes" id="UP000481033">
    <property type="component" value="Unassembled WGS sequence"/>
</dbReference>
<dbReference type="Gene3D" id="2.70.70.10">
    <property type="entry name" value="Glucose Permease (Domain IIA)"/>
    <property type="match status" value="1"/>
</dbReference>
<proteinExistence type="predicted"/>
<dbReference type="InterPro" id="IPR011055">
    <property type="entry name" value="Dup_hybrid_motif"/>
</dbReference>
<keyword evidence="4" id="KW-1185">Reference proteome</keyword>